<dbReference type="PANTHER" id="PTHR30614">
    <property type="entry name" value="MEMBRANE COMPONENT OF AMINO ACID ABC TRANSPORTER"/>
    <property type="match status" value="1"/>
</dbReference>
<dbReference type="PROSITE" id="PS50928">
    <property type="entry name" value="ABC_TM1"/>
    <property type="match status" value="1"/>
</dbReference>
<keyword evidence="7 8" id="KW-0472">Membrane</keyword>
<evidence type="ECO:0000256" key="5">
    <source>
        <dbReference type="ARBA" id="ARBA00022970"/>
    </source>
</evidence>
<dbReference type="NCBIfam" id="TIGR01726">
    <property type="entry name" value="HEQRo_perm_3TM"/>
    <property type="match status" value="1"/>
</dbReference>
<evidence type="ECO:0000256" key="3">
    <source>
        <dbReference type="ARBA" id="ARBA00022475"/>
    </source>
</evidence>
<evidence type="ECO:0000256" key="2">
    <source>
        <dbReference type="ARBA" id="ARBA00022448"/>
    </source>
</evidence>
<dbReference type="InterPro" id="IPR000515">
    <property type="entry name" value="MetI-like"/>
</dbReference>
<reference evidence="10 11" key="1">
    <citation type="submission" date="2020-04" db="EMBL/GenBank/DDBJ databases">
        <title>MicrobeNet Type strains.</title>
        <authorList>
            <person name="Nicholson A.C."/>
        </authorList>
    </citation>
    <scope>NUCLEOTIDE SEQUENCE [LARGE SCALE GENOMIC DNA]</scope>
    <source>
        <strain evidence="10 11">CCUG 61472</strain>
    </source>
</reference>
<comment type="similarity">
    <text evidence="8">Belongs to the binding-protein-dependent transport system permease family.</text>
</comment>
<dbReference type="GO" id="GO:0043190">
    <property type="term" value="C:ATP-binding cassette (ABC) transporter complex"/>
    <property type="evidence" value="ECO:0007669"/>
    <property type="project" value="InterPro"/>
</dbReference>
<dbReference type="GO" id="GO:0022857">
    <property type="term" value="F:transmembrane transporter activity"/>
    <property type="evidence" value="ECO:0007669"/>
    <property type="project" value="InterPro"/>
</dbReference>
<keyword evidence="4 8" id="KW-0812">Transmembrane</keyword>
<feature type="transmembrane region" description="Helical" evidence="8">
    <location>
        <begin position="186"/>
        <end position="212"/>
    </location>
</feature>
<dbReference type="Pfam" id="PF00528">
    <property type="entry name" value="BPD_transp_1"/>
    <property type="match status" value="1"/>
</dbReference>
<proteinExistence type="inferred from homology"/>
<evidence type="ECO:0000313" key="10">
    <source>
        <dbReference type="EMBL" id="NKZ23947.1"/>
    </source>
</evidence>
<dbReference type="InterPro" id="IPR043429">
    <property type="entry name" value="ArtM/GltK/GlnP/TcyL/YhdX-like"/>
</dbReference>
<dbReference type="SUPFAM" id="SSF161098">
    <property type="entry name" value="MetI-like"/>
    <property type="match status" value="1"/>
</dbReference>
<dbReference type="EMBL" id="JAAXPN010000002">
    <property type="protein sequence ID" value="NKZ23947.1"/>
    <property type="molecule type" value="Genomic_DNA"/>
</dbReference>
<accession>A0A7X6N280</accession>
<keyword evidence="11" id="KW-1185">Reference proteome</keyword>
<evidence type="ECO:0000256" key="4">
    <source>
        <dbReference type="ARBA" id="ARBA00022692"/>
    </source>
</evidence>
<keyword evidence="5" id="KW-0029">Amino-acid transport</keyword>
<dbReference type="GO" id="GO:0006865">
    <property type="term" value="P:amino acid transport"/>
    <property type="evidence" value="ECO:0007669"/>
    <property type="project" value="UniProtKB-KW"/>
</dbReference>
<keyword evidence="2 8" id="KW-0813">Transport</keyword>
<dbReference type="InterPro" id="IPR010065">
    <property type="entry name" value="AA_ABC_transptr_permease_3TM"/>
</dbReference>
<gene>
    <name evidence="10" type="ORF">HF964_03870</name>
</gene>
<dbReference type="PANTHER" id="PTHR30614:SF41">
    <property type="entry name" value="INNER MEMBRANE AMINO-ACID ABC TRANSPORTER PERMEASE PROTEIN YHDY"/>
    <property type="match status" value="1"/>
</dbReference>
<comment type="subcellular location">
    <subcellularLocation>
        <location evidence="1 8">Cell membrane</location>
        <topology evidence="1 8">Multi-pass membrane protein</topology>
    </subcellularLocation>
</comment>
<comment type="caution">
    <text evidence="10">The sequence shown here is derived from an EMBL/GenBank/DDBJ whole genome shotgun (WGS) entry which is preliminary data.</text>
</comment>
<keyword evidence="3" id="KW-1003">Cell membrane</keyword>
<evidence type="ECO:0000259" key="9">
    <source>
        <dbReference type="PROSITE" id="PS50928"/>
    </source>
</evidence>
<dbReference type="CDD" id="cd06261">
    <property type="entry name" value="TM_PBP2"/>
    <property type="match status" value="1"/>
</dbReference>
<organism evidence="10 11">
    <name type="scientific">Periweissella fabalis</name>
    <dbReference type="NCBI Taxonomy" id="1070421"/>
    <lineage>
        <taxon>Bacteria</taxon>
        <taxon>Bacillati</taxon>
        <taxon>Bacillota</taxon>
        <taxon>Bacilli</taxon>
        <taxon>Lactobacillales</taxon>
        <taxon>Lactobacillaceae</taxon>
        <taxon>Periweissella</taxon>
    </lineage>
</organism>
<evidence type="ECO:0000256" key="7">
    <source>
        <dbReference type="ARBA" id="ARBA00023136"/>
    </source>
</evidence>
<evidence type="ECO:0000256" key="8">
    <source>
        <dbReference type="RuleBase" id="RU363032"/>
    </source>
</evidence>
<evidence type="ECO:0000313" key="11">
    <source>
        <dbReference type="Proteomes" id="UP000549765"/>
    </source>
</evidence>
<name>A0A7X6N280_9LACO</name>
<dbReference type="AlphaFoldDB" id="A0A7X6N280"/>
<protein>
    <submittedName>
        <fullName evidence="10">Amino acid ABC transporter permease</fullName>
    </submittedName>
</protein>
<sequence>MQNFFNAYTSINLIFLLKGLWITIEVSLISGALSFIIGSILGVIRYAKFPVISMLIGFVIDILRNLPLLLIIFFTYFGLPNFGVRLNIMTSAIAALTVFEAAMFAEIVRSGIVSVPRGQSEGARANGLTGIQTMWYIVLPQAYKRMIPPLVSQLISLIKDTSLATIIVLPELTYHAQIIYGQNNSYIIPMFLAIAVMYFIVNYCLSLIGSWFGRRRHSQTAH</sequence>
<keyword evidence="6 8" id="KW-1133">Transmembrane helix</keyword>
<evidence type="ECO:0000256" key="6">
    <source>
        <dbReference type="ARBA" id="ARBA00022989"/>
    </source>
</evidence>
<dbReference type="Gene3D" id="1.10.3720.10">
    <property type="entry name" value="MetI-like"/>
    <property type="match status" value="1"/>
</dbReference>
<dbReference type="InterPro" id="IPR035906">
    <property type="entry name" value="MetI-like_sf"/>
</dbReference>
<feature type="domain" description="ABC transmembrane type-1" evidence="9">
    <location>
        <begin position="20"/>
        <end position="209"/>
    </location>
</feature>
<dbReference type="Proteomes" id="UP000549765">
    <property type="component" value="Unassembled WGS sequence"/>
</dbReference>
<evidence type="ECO:0000256" key="1">
    <source>
        <dbReference type="ARBA" id="ARBA00004651"/>
    </source>
</evidence>
<dbReference type="RefSeq" id="WP_168721746.1">
    <property type="nucleotide sequence ID" value="NZ_JAAXPN010000002.1"/>
</dbReference>
<feature type="transmembrane region" description="Helical" evidence="8">
    <location>
        <begin position="51"/>
        <end position="76"/>
    </location>
</feature>
<dbReference type="FunFam" id="1.10.3720.10:FF:000033">
    <property type="entry name" value="Polar amino acid ABC transporter permease"/>
    <property type="match status" value="1"/>
</dbReference>
<feature type="transmembrane region" description="Helical" evidence="8">
    <location>
        <begin position="20"/>
        <end position="44"/>
    </location>
</feature>